<dbReference type="GO" id="GO:0005524">
    <property type="term" value="F:ATP binding"/>
    <property type="evidence" value="ECO:0007669"/>
    <property type="project" value="UniProtKB-KW"/>
</dbReference>
<evidence type="ECO:0000259" key="21">
    <source>
        <dbReference type="Pfam" id="PF02887"/>
    </source>
</evidence>
<keyword evidence="14" id="KW-0630">Potassium</keyword>
<dbReference type="GO" id="GO:0000287">
    <property type="term" value="F:magnesium ion binding"/>
    <property type="evidence" value="ECO:0007669"/>
    <property type="project" value="UniProtKB-UniRule"/>
</dbReference>
<comment type="cofactor">
    <cofactor evidence="1">
        <name>Mg(2+)</name>
        <dbReference type="ChEBI" id="CHEBI:18420"/>
    </cofactor>
</comment>
<protein>
    <recommendedName>
        <fullName evidence="7 17">Pyruvate kinase</fullName>
        <ecNumber evidence="6 17">2.7.1.40</ecNumber>
    </recommendedName>
</protein>
<evidence type="ECO:0000313" key="23">
    <source>
        <dbReference type="Proteomes" id="UP000184089"/>
    </source>
</evidence>
<comment type="catalytic activity">
    <reaction evidence="18">
        <text>pyruvate + ATP = phosphoenolpyruvate + ADP + H(+)</text>
        <dbReference type="Rhea" id="RHEA:18157"/>
        <dbReference type="ChEBI" id="CHEBI:15361"/>
        <dbReference type="ChEBI" id="CHEBI:15378"/>
        <dbReference type="ChEBI" id="CHEBI:30616"/>
        <dbReference type="ChEBI" id="CHEBI:58702"/>
        <dbReference type="ChEBI" id="CHEBI:456216"/>
        <dbReference type="EC" id="2.7.1.40"/>
    </reaction>
</comment>
<keyword evidence="15 18" id="KW-0324">Glycolysis</keyword>
<evidence type="ECO:0000256" key="4">
    <source>
        <dbReference type="ARBA" id="ARBA00006237"/>
    </source>
</evidence>
<dbReference type="Gene3D" id="2.40.33.10">
    <property type="entry name" value="PK beta-barrel domain-like"/>
    <property type="match status" value="1"/>
</dbReference>
<dbReference type="AlphaFoldDB" id="A0AAQ1MBW9"/>
<feature type="domain" description="Pyruvate kinase C-terminal" evidence="21">
    <location>
        <begin position="356"/>
        <end position="469"/>
    </location>
</feature>
<dbReference type="Gene3D" id="3.20.20.60">
    <property type="entry name" value="Phosphoenolpyruvate-binding domains"/>
    <property type="match status" value="1"/>
</dbReference>
<organism evidence="22 23">
    <name type="scientific">Bittarella massiliensis</name>
    <name type="common">ex Durand et al. 2017</name>
    <dbReference type="NCBI Taxonomy" id="1720313"/>
    <lineage>
        <taxon>Bacteria</taxon>
        <taxon>Bacillati</taxon>
        <taxon>Bacillota</taxon>
        <taxon>Clostridia</taxon>
        <taxon>Eubacteriales</taxon>
        <taxon>Oscillospiraceae</taxon>
        <taxon>Bittarella (ex Durand et al. 2017)</taxon>
    </lineage>
</organism>
<reference evidence="23" key="1">
    <citation type="submission" date="2016-11" db="EMBL/GenBank/DDBJ databases">
        <authorList>
            <person name="Jaros S."/>
            <person name="Januszkiewicz K."/>
            <person name="Wedrychowicz H."/>
        </authorList>
    </citation>
    <scope>NUCLEOTIDE SEQUENCE [LARGE SCALE GENOMIC DNA]</scope>
    <source>
        <strain evidence="23">DSM 4029</strain>
    </source>
</reference>
<dbReference type="RefSeq" id="WP_021658928.1">
    <property type="nucleotide sequence ID" value="NZ_FQVY01000001.1"/>
</dbReference>
<evidence type="ECO:0000256" key="6">
    <source>
        <dbReference type="ARBA" id="ARBA00012142"/>
    </source>
</evidence>
<feature type="domain" description="Pyruvate kinase barrel" evidence="19">
    <location>
        <begin position="1"/>
        <end position="323"/>
    </location>
</feature>
<dbReference type="EC" id="2.7.1.40" evidence="6 17"/>
<comment type="caution">
    <text evidence="22">The sequence shown here is derived from an EMBL/GenBank/DDBJ whole genome shotgun (WGS) entry which is preliminary data.</text>
</comment>
<name>A0AAQ1MBW9_9FIRM</name>
<evidence type="ECO:0000313" key="22">
    <source>
        <dbReference type="EMBL" id="SHF81232.1"/>
    </source>
</evidence>
<dbReference type="InterPro" id="IPR015793">
    <property type="entry name" value="Pyrv_Knase_brl"/>
</dbReference>
<dbReference type="InterPro" id="IPR018209">
    <property type="entry name" value="Pyrv_Knase_AS"/>
</dbReference>
<dbReference type="NCBIfam" id="TIGR01064">
    <property type="entry name" value="pyruv_kin"/>
    <property type="match status" value="1"/>
</dbReference>
<evidence type="ECO:0000256" key="13">
    <source>
        <dbReference type="ARBA" id="ARBA00022842"/>
    </source>
</evidence>
<proteinExistence type="inferred from homology"/>
<dbReference type="InterPro" id="IPR015795">
    <property type="entry name" value="Pyrv_Knase_C"/>
</dbReference>
<comment type="similarity">
    <text evidence="4">In the C-terminal section; belongs to the PEP-utilizing enzyme family.</text>
</comment>
<keyword evidence="13 18" id="KW-0460">Magnesium</keyword>
<dbReference type="FunFam" id="3.20.20.60:FF:000001">
    <property type="entry name" value="Pyruvate kinase"/>
    <property type="match status" value="1"/>
</dbReference>
<evidence type="ECO:0000256" key="12">
    <source>
        <dbReference type="ARBA" id="ARBA00022840"/>
    </source>
</evidence>
<evidence type="ECO:0000256" key="8">
    <source>
        <dbReference type="ARBA" id="ARBA00022679"/>
    </source>
</evidence>
<evidence type="ECO:0000256" key="2">
    <source>
        <dbReference type="ARBA" id="ARBA00001958"/>
    </source>
</evidence>
<dbReference type="NCBIfam" id="NF004978">
    <property type="entry name" value="PRK06354.1"/>
    <property type="match status" value="1"/>
</dbReference>
<dbReference type="Pfam" id="PF00391">
    <property type="entry name" value="PEP-utilizers"/>
    <property type="match status" value="1"/>
</dbReference>
<feature type="domain" description="PEP-utilising enzyme mobile" evidence="20">
    <location>
        <begin position="503"/>
        <end position="574"/>
    </location>
</feature>
<dbReference type="GO" id="GO:0004743">
    <property type="term" value="F:pyruvate kinase activity"/>
    <property type="evidence" value="ECO:0007669"/>
    <property type="project" value="UniProtKB-UniRule"/>
</dbReference>
<dbReference type="Gene3D" id="3.40.1380.20">
    <property type="entry name" value="Pyruvate kinase, C-terminal domain"/>
    <property type="match status" value="1"/>
</dbReference>
<evidence type="ECO:0000256" key="11">
    <source>
        <dbReference type="ARBA" id="ARBA00022777"/>
    </source>
</evidence>
<dbReference type="SUPFAM" id="SSF51621">
    <property type="entry name" value="Phosphoenolpyruvate/pyruvate domain"/>
    <property type="match status" value="1"/>
</dbReference>
<evidence type="ECO:0000256" key="16">
    <source>
        <dbReference type="ARBA" id="ARBA00023317"/>
    </source>
</evidence>
<evidence type="ECO:0000256" key="18">
    <source>
        <dbReference type="RuleBase" id="RU000504"/>
    </source>
</evidence>
<dbReference type="GO" id="GO:0006950">
    <property type="term" value="P:response to stress"/>
    <property type="evidence" value="ECO:0007669"/>
    <property type="project" value="UniProtKB-ARBA"/>
</dbReference>
<dbReference type="InterPro" id="IPR001697">
    <property type="entry name" value="Pyr_Knase"/>
</dbReference>
<keyword evidence="12" id="KW-0067">ATP-binding</keyword>
<dbReference type="InterPro" id="IPR008279">
    <property type="entry name" value="PEP-util_enz_mobile_dom"/>
</dbReference>
<dbReference type="SUPFAM" id="SSF52935">
    <property type="entry name" value="PK C-terminal domain-like"/>
    <property type="match status" value="1"/>
</dbReference>
<dbReference type="GO" id="GO:0030955">
    <property type="term" value="F:potassium ion binding"/>
    <property type="evidence" value="ECO:0007669"/>
    <property type="project" value="UniProtKB-UniRule"/>
</dbReference>
<dbReference type="InterPro" id="IPR036918">
    <property type="entry name" value="Pyrv_Knase_C_sf"/>
</dbReference>
<evidence type="ECO:0000256" key="5">
    <source>
        <dbReference type="ARBA" id="ARBA00008663"/>
    </source>
</evidence>
<evidence type="ECO:0000256" key="17">
    <source>
        <dbReference type="NCBIfam" id="TIGR01064"/>
    </source>
</evidence>
<evidence type="ECO:0000256" key="7">
    <source>
        <dbReference type="ARBA" id="ARBA00018587"/>
    </source>
</evidence>
<dbReference type="GO" id="GO:0016301">
    <property type="term" value="F:kinase activity"/>
    <property type="evidence" value="ECO:0007669"/>
    <property type="project" value="UniProtKB-KW"/>
</dbReference>
<dbReference type="PANTHER" id="PTHR11817">
    <property type="entry name" value="PYRUVATE KINASE"/>
    <property type="match status" value="1"/>
</dbReference>
<dbReference type="NCBIfam" id="NF004491">
    <property type="entry name" value="PRK05826.1"/>
    <property type="match status" value="1"/>
</dbReference>
<dbReference type="InterPro" id="IPR015813">
    <property type="entry name" value="Pyrv/PenolPyrv_kinase-like_dom"/>
</dbReference>
<dbReference type="PROSITE" id="PS00110">
    <property type="entry name" value="PYRUVATE_KINASE"/>
    <property type="match status" value="1"/>
</dbReference>
<evidence type="ECO:0000259" key="20">
    <source>
        <dbReference type="Pfam" id="PF00391"/>
    </source>
</evidence>
<evidence type="ECO:0000256" key="9">
    <source>
        <dbReference type="ARBA" id="ARBA00022723"/>
    </source>
</evidence>
<keyword evidence="11 18" id="KW-0418">Kinase</keyword>
<dbReference type="Gene3D" id="3.50.30.10">
    <property type="entry name" value="Phosphohistidine domain"/>
    <property type="match status" value="1"/>
</dbReference>
<dbReference type="Proteomes" id="UP000184089">
    <property type="component" value="Unassembled WGS sequence"/>
</dbReference>
<dbReference type="SUPFAM" id="SSF50800">
    <property type="entry name" value="PK beta-barrel domain-like"/>
    <property type="match status" value="1"/>
</dbReference>
<comment type="cofactor">
    <cofactor evidence="2">
        <name>K(+)</name>
        <dbReference type="ChEBI" id="CHEBI:29103"/>
    </cofactor>
</comment>
<dbReference type="EMBL" id="FQVY01000001">
    <property type="protein sequence ID" value="SHF81232.1"/>
    <property type="molecule type" value="Genomic_DNA"/>
</dbReference>
<keyword evidence="10" id="KW-0547">Nucleotide-binding</keyword>
<accession>A0AAQ1MBW9</accession>
<sequence>MRKTKIICTLGPATDREGVLENMIKAGMDVARVNFSHGSHEEHAKRLEKLVALRELLNLPIATMLDTRGPEVRTKCFKSGPVELKKGQNFVLTTREVEGDENIVSVTYQGLPGDLKPGDTVLIDDGKVELRVLSTDATDIACAVQNDGPVGDHKGINLPGVSLRMPYMSEQDADDIEFGIRAGFDFIAASFVRSADDVLQIRKLLDKHRCKSIKIISKIENAEGVANIDDILRVSDGIMVARGDMGVEIPLEEIPVIQKMLIKKCYNAGKQVITATQMLDSMMQNPRPTRAEATDVANAIYDGTSAIMLSGETAAGNYPVEAVKTMARIACRAEEDIRYDNRFRARAISDKLNITDAISHAACTSAYDLEAKAIIVVTNSGTTARMVSKYRSSIPVIGCSVTGTVCRQMNLSWGVTPLLLPECDDLDDLFELAVEASKGAGLVRDGDLVVITAGTPLRQSGTTNLLKVHIVGDVLISGKGISDGKVVGNLCVCKDEDEALQKFKQDDILVIPETSPKILHLLKMASGIITEEKFDDCYTGIVGSALDIPVLIDAAGCTETLKSGTTVKLDATKGIVSSSTLESSLNREE</sequence>
<dbReference type="InterPro" id="IPR040442">
    <property type="entry name" value="Pyrv_kinase-like_dom_sf"/>
</dbReference>
<dbReference type="Pfam" id="PF02887">
    <property type="entry name" value="PK_C"/>
    <property type="match status" value="1"/>
</dbReference>
<comment type="similarity">
    <text evidence="5 18">Belongs to the pyruvate kinase family.</text>
</comment>
<dbReference type="FunFam" id="2.40.33.10:FF:000001">
    <property type="entry name" value="Pyruvate kinase"/>
    <property type="match status" value="1"/>
</dbReference>
<evidence type="ECO:0000256" key="1">
    <source>
        <dbReference type="ARBA" id="ARBA00001946"/>
    </source>
</evidence>
<dbReference type="Pfam" id="PF00224">
    <property type="entry name" value="PK"/>
    <property type="match status" value="1"/>
</dbReference>
<comment type="pathway">
    <text evidence="3 18">Carbohydrate degradation; glycolysis; pyruvate from D-glyceraldehyde 3-phosphate: step 5/5.</text>
</comment>
<dbReference type="PRINTS" id="PR01050">
    <property type="entry name" value="PYRUVTKNASE"/>
</dbReference>
<dbReference type="InterPro" id="IPR011037">
    <property type="entry name" value="Pyrv_Knase-like_insert_dom_sf"/>
</dbReference>
<gene>
    <name evidence="22" type="ORF">SAMN05444424_0769</name>
</gene>
<dbReference type="InterPro" id="IPR015806">
    <property type="entry name" value="Pyrv_Knase_insert_dom_sf"/>
</dbReference>
<evidence type="ECO:0000256" key="10">
    <source>
        <dbReference type="ARBA" id="ARBA00022741"/>
    </source>
</evidence>
<evidence type="ECO:0000259" key="19">
    <source>
        <dbReference type="Pfam" id="PF00224"/>
    </source>
</evidence>
<dbReference type="InterPro" id="IPR036637">
    <property type="entry name" value="Phosphohistidine_dom_sf"/>
</dbReference>
<keyword evidence="9" id="KW-0479">Metal-binding</keyword>
<evidence type="ECO:0000256" key="15">
    <source>
        <dbReference type="ARBA" id="ARBA00023152"/>
    </source>
</evidence>
<evidence type="ECO:0000256" key="14">
    <source>
        <dbReference type="ARBA" id="ARBA00022958"/>
    </source>
</evidence>
<keyword evidence="16 22" id="KW-0670">Pyruvate</keyword>
<evidence type="ECO:0000256" key="3">
    <source>
        <dbReference type="ARBA" id="ARBA00004997"/>
    </source>
</evidence>
<keyword evidence="8 18" id="KW-0808">Transferase</keyword>
<dbReference type="SUPFAM" id="SSF52009">
    <property type="entry name" value="Phosphohistidine domain"/>
    <property type="match status" value="1"/>
</dbReference>